<name>X0SF68_9ZZZZ</name>
<dbReference type="EMBL" id="BARS01000258">
    <property type="protein sequence ID" value="GAF74517.1"/>
    <property type="molecule type" value="Genomic_DNA"/>
</dbReference>
<gene>
    <name evidence="1" type="ORF">S01H1_00690</name>
</gene>
<evidence type="ECO:0000313" key="1">
    <source>
        <dbReference type="EMBL" id="GAF74517.1"/>
    </source>
</evidence>
<dbReference type="AlphaFoldDB" id="X0SF68"/>
<comment type="caution">
    <text evidence="1">The sequence shown here is derived from an EMBL/GenBank/DDBJ whole genome shotgun (WGS) entry which is preliminary data.</text>
</comment>
<proteinExistence type="predicted"/>
<sequence>CGLGSLSEEAAAWALECLAGVSKELRKRYIREG</sequence>
<feature type="non-terminal residue" evidence="1">
    <location>
        <position position="1"/>
    </location>
</feature>
<accession>X0SF68</accession>
<protein>
    <submittedName>
        <fullName evidence="1">Uncharacterized protein</fullName>
    </submittedName>
</protein>
<organism evidence="1">
    <name type="scientific">marine sediment metagenome</name>
    <dbReference type="NCBI Taxonomy" id="412755"/>
    <lineage>
        <taxon>unclassified sequences</taxon>
        <taxon>metagenomes</taxon>
        <taxon>ecological metagenomes</taxon>
    </lineage>
</organism>
<reference evidence="1" key="1">
    <citation type="journal article" date="2014" name="Front. Microbiol.">
        <title>High frequency of phylogenetically diverse reductive dehalogenase-homologous genes in deep subseafloor sedimentary metagenomes.</title>
        <authorList>
            <person name="Kawai M."/>
            <person name="Futagami T."/>
            <person name="Toyoda A."/>
            <person name="Takaki Y."/>
            <person name="Nishi S."/>
            <person name="Hori S."/>
            <person name="Arai W."/>
            <person name="Tsubouchi T."/>
            <person name="Morono Y."/>
            <person name="Uchiyama I."/>
            <person name="Ito T."/>
            <person name="Fujiyama A."/>
            <person name="Inagaki F."/>
            <person name="Takami H."/>
        </authorList>
    </citation>
    <scope>NUCLEOTIDE SEQUENCE</scope>
    <source>
        <strain evidence="1">Expedition CK06-06</strain>
    </source>
</reference>